<dbReference type="EMBL" id="CYHG01000005">
    <property type="protein sequence ID" value="CUB03988.1"/>
    <property type="molecule type" value="Genomic_DNA"/>
</dbReference>
<dbReference type="Pfam" id="PF04654">
    <property type="entry name" value="DUF599"/>
    <property type="match status" value="1"/>
</dbReference>
<feature type="transmembrane region" description="Helical" evidence="1">
    <location>
        <begin position="192"/>
        <end position="220"/>
    </location>
</feature>
<feature type="transmembrane region" description="Helical" evidence="1">
    <location>
        <begin position="6"/>
        <end position="28"/>
    </location>
</feature>
<evidence type="ECO:0000313" key="2">
    <source>
        <dbReference type="EMBL" id="CUB03988.1"/>
    </source>
</evidence>
<dbReference type="InterPro" id="IPR006747">
    <property type="entry name" value="DUF599"/>
</dbReference>
<dbReference type="PANTHER" id="PTHR31881">
    <property type="match status" value="1"/>
</dbReference>
<keyword evidence="1" id="KW-0472">Membrane</keyword>
<dbReference type="PANTHER" id="PTHR31881:SF6">
    <property type="entry name" value="OS09G0494600 PROTEIN"/>
    <property type="match status" value="1"/>
</dbReference>
<dbReference type="AlphaFoldDB" id="A0A0K6ILK7"/>
<dbReference type="OrthoDB" id="8524743at2"/>
<feature type="transmembrane region" description="Helical" evidence="1">
    <location>
        <begin position="119"/>
        <end position="141"/>
    </location>
</feature>
<feature type="transmembrane region" description="Helical" evidence="1">
    <location>
        <begin position="78"/>
        <end position="98"/>
    </location>
</feature>
<organism evidence="2 3">
    <name type="scientific">Marinomonas fungiae</name>
    <dbReference type="NCBI Taxonomy" id="1137284"/>
    <lineage>
        <taxon>Bacteria</taxon>
        <taxon>Pseudomonadati</taxon>
        <taxon>Pseudomonadota</taxon>
        <taxon>Gammaproteobacteria</taxon>
        <taxon>Oceanospirillales</taxon>
        <taxon>Oceanospirillaceae</taxon>
        <taxon>Marinomonas</taxon>
    </lineage>
</organism>
<sequence length="243" mass="27986">MDTNPLVQIFDPVNVVTLAIFFGCWWGYAFYAQYNSKRRTCLVSVLHQFRLAWMSRLLRRDNRIADASVMANLERSSLFFASSSLLIIAGLFTAFSYSEQAMGIINDFYFLAPMSQTEWELKIIVLVVIFVYAFFTFTWSVRQYNFCSVLVGSAPLATERGVEESERELYAMHMAKVCSLAANQFNYGLRAYYFAMAFSAWFLDPYFCMAASLMVVAVLYRREFRSKTFKTLSRGLVIKSHAS</sequence>
<proteinExistence type="predicted"/>
<keyword evidence="1" id="KW-0812">Transmembrane</keyword>
<reference evidence="3" key="1">
    <citation type="submission" date="2015-08" db="EMBL/GenBank/DDBJ databases">
        <authorList>
            <person name="Varghese N."/>
        </authorList>
    </citation>
    <scope>NUCLEOTIDE SEQUENCE [LARGE SCALE GENOMIC DNA]</scope>
    <source>
        <strain evidence="3">JCM 18476</strain>
    </source>
</reference>
<dbReference type="Proteomes" id="UP000182769">
    <property type="component" value="Unassembled WGS sequence"/>
</dbReference>
<protein>
    <submittedName>
        <fullName evidence="2">Uncharacterized membrane protein</fullName>
    </submittedName>
</protein>
<keyword evidence="1" id="KW-1133">Transmembrane helix</keyword>
<keyword evidence="3" id="KW-1185">Reference proteome</keyword>
<name>A0A0K6ILK7_9GAMM</name>
<evidence type="ECO:0000313" key="3">
    <source>
        <dbReference type="Proteomes" id="UP000182769"/>
    </source>
</evidence>
<dbReference type="STRING" id="1137284.GCA_001418205_01847"/>
<evidence type="ECO:0000256" key="1">
    <source>
        <dbReference type="SAM" id="Phobius"/>
    </source>
</evidence>
<dbReference type="RefSeq" id="WP_055462948.1">
    <property type="nucleotide sequence ID" value="NZ_CYHG01000005.1"/>
</dbReference>
<accession>A0A0K6ILK7</accession>
<gene>
    <name evidence="2" type="ORF">Ga0061065_10580</name>
</gene>